<dbReference type="SUPFAM" id="SSF53300">
    <property type="entry name" value="vWA-like"/>
    <property type="match status" value="1"/>
</dbReference>
<evidence type="ECO:0000259" key="1">
    <source>
        <dbReference type="PROSITE" id="PS50234"/>
    </source>
</evidence>
<dbReference type="InterPro" id="IPR002035">
    <property type="entry name" value="VWF_A"/>
</dbReference>
<dbReference type="Gene3D" id="3.40.50.410">
    <property type="entry name" value="von Willebrand factor, type A domain"/>
    <property type="match status" value="1"/>
</dbReference>
<keyword evidence="3" id="KW-1185">Reference proteome</keyword>
<gene>
    <name evidence="2" type="ORF">KS407_02305</name>
</gene>
<feature type="domain" description="VWFA" evidence="1">
    <location>
        <begin position="44"/>
        <end position="223"/>
    </location>
</feature>
<name>A0ABS6JSY6_9BACI</name>
<dbReference type="PANTHER" id="PTHR10579:SF43">
    <property type="entry name" value="ZINC FINGER (C3HC4-TYPE RING FINGER) FAMILY PROTEIN"/>
    <property type="match status" value="1"/>
</dbReference>
<dbReference type="Pfam" id="PF00092">
    <property type="entry name" value="VWA"/>
    <property type="match status" value="1"/>
</dbReference>
<reference evidence="2 3" key="1">
    <citation type="submission" date="2021-06" db="EMBL/GenBank/DDBJ databases">
        <title>Bacillus sp. RD4P76, an endophyte from a halophyte.</title>
        <authorList>
            <person name="Sun J.-Q."/>
        </authorList>
    </citation>
    <scope>NUCLEOTIDE SEQUENCE [LARGE SCALE GENOMIC DNA]</scope>
    <source>
        <strain evidence="2 3">JCM 17098</strain>
    </source>
</reference>
<dbReference type="PROSITE" id="PS50234">
    <property type="entry name" value="VWFA"/>
    <property type="match status" value="1"/>
</dbReference>
<evidence type="ECO:0000313" key="3">
    <source>
        <dbReference type="Proteomes" id="UP000790580"/>
    </source>
</evidence>
<dbReference type="SMART" id="SM00327">
    <property type="entry name" value="VWA"/>
    <property type="match status" value="1"/>
</dbReference>
<dbReference type="InterPro" id="IPR051266">
    <property type="entry name" value="CLCR"/>
</dbReference>
<proteinExistence type="predicted"/>
<comment type="caution">
    <text evidence="2">The sequence shown here is derived from an EMBL/GenBank/DDBJ whole genome shotgun (WGS) entry which is preliminary data.</text>
</comment>
<sequence length="414" mass="46527">MSQNLKLSYAHRKKYMSTEGEEKSYVLIELTGAPLIDVLRSPINLSLVLDRSGSMSGKPLDYCKEACEFVVDQLTNKDILSVVTFDGDVETVVSPQKVTHKDLLKKHIQRIHTRGITNLSGGLIEGCQHVLKQEMDQYVNRVILLSDGIANAGIRDPQLLLKLAEDYASAGLVISTLGVSDRFEEETLEGIADNGKGNFHYIDEVDSIPDIFSQELEELLSNVAQNIKLKINPKNGVTITNIYGYNFQSSENSVLIPLGDSYANEVKSLLVEYSLPPMGEGEHDIFDMEWSYVDTVNGFKECCFSVNVPVRRTKDLNQLLLAPDTYTESKIQTTLSAVVLEQAIQFFDQGNLKEGKDMIYQHASQMKEVAADINSPELLVESEGLINELSNFTYSSKKRKVLNQEKYRRKKRRQ</sequence>
<protein>
    <submittedName>
        <fullName evidence="2">VWA domain-containing protein</fullName>
    </submittedName>
</protein>
<dbReference type="RefSeq" id="WP_088073909.1">
    <property type="nucleotide sequence ID" value="NZ_JAHQCR010000015.1"/>
</dbReference>
<dbReference type="EMBL" id="JAHQCR010000015">
    <property type="protein sequence ID" value="MBU9720270.1"/>
    <property type="molecule type" value="Genomic_DNA"/>
</dbReference>
<dbReference type="InterPro" id="IPR036465">
    <property type="entry name" value="vWFA_dom_sf"/>
</dbReference>
<evidence type="ECO:0000313" key="2">
    <source>
        <dbReference type="EMBL" id="MBU9720270.1"/>
    </source>
</evidence>
<accession>A0ABS6JSY6</accession>
<dbReference type="Proteomes" id="UP000790580">
    <property type="component" value="Unassembled WGS sequence"/>
</dbReference>
<dbReference type="PANTHER" id="PTHR10579">
    <property type="entry name" value="CALCIUM-ACTIVATED CHLORIDE CHANNEL REGULATOR"/>
    <property type="match status" value="1"/>
</dbReference>
<organism evidence="2 3">
    <name type="scientific">Evansella alkalicola</name>
    <dbReference type="NCBI Taxonomy" id="745819"/>
    <lineage>
        <taxon>Bacteria</taxon>
        <taxon>Bacillati</taxon>
        <taxon>Bacillota</taxon>
        <taxon>Bacilli</taxon>
        <taxon>Bacillales</taxon>
        <taxon>Bacillaceae</taxon>
        <taxon>Evansella</taxon>
    </lineage>
</organism>